<dbReference type="eggNOG" id="COG0491">
    <property type="taxonomic scope" value="Bacteria"/>
</dbReference>
<dbReference type="STRING" id="391735.Veis_4551"/>
<name>A1WRJ2_VEREI</name>
<proteinExistence type="predicted"/>
<feature type="domain" description="Metallo-beta-lactamase" evidence="1">
    <location>
        <begin position="45"/>
        <end position="235"/>
    </location>
</feature>
<dbReference type="Proteomes" id="UP000000374">
    <property type="component" value="Chromosome"/>
</dbReference>
<evidence type="ECO:0000259" key="1">
    <source>
        <dbReference type="SMART" id="SM00849"/>
    </source>
</evidence>
<dbReference type="SUPFAM" id="SSF56281">
    <property type="entry name" value="Metallo-hydrolase/oxidoreductase"/>
    <property type="match status" value="1"/>
</dbReference>
<dbReference type="InterPro" id="IPR036866">
    <property type="entry name" value="RibonucZ/Hydroxyglut_hydro"/>
</dbReference>
<evidence type="ECO:0000313" key="2">
    <source>
        <dbReference type="EMBL" id="ABM60249.1"/>
    </source>
</evidence>
<organism evidence="2 3">
    <name type="scientific">Verminephrobacter eiseniae (strain EF01-2)</name>
    <dbReference type="NCBI Taxonomy" id="391735"/>
    <lineage>
        <taxon>Bacteria</taxon>
        <taxon>Pseudomonadati</taxon>
        <taxon>Pseudomonadota</taxon>
        <taxon>Betaproteobacteria</taxon>
        <taxon>Burkholderiales</taxon>
        <taxon>Comamonadaceae</taxon>
        <taxon>Verminephrobacter</taxon>
    </lineage>
</organism>
<dbReference type="InterPro" id="IPR001279">
    <property type="entry name" value="Metallo-B-lactamas"/>
</dbReference>
<dbReference type="KEGG" id="vei:Veis_4551"/>
<sequence>MAHLPLPPPAMSTTKTFASAADLQVKQVRFDKLSEHAYAYTAEGDPNTGVIIGDDAVMVIDTQATPVMAQDVIRRIREVTDKPIRYLLLSHYHAVRVLGASAYRAEGAEHIIASEDTRALIVERGQFDKDSEIGRFPRLFQDLQSVPEGLTWPTLTFQQKMTLWLGQLEVQILQPGRGHTKGDTVAWLPEEKILFSGDLVEFDATPYAGDAYFKDWPQTLERIAALQPEKLVPGRGAALQTPAQVQAGLAGTRAFISDLYHSVQQGVARGEDLRRVYQGTYARLQPRYGQWVIFNHCMPFDVTRAYDEATQYPDPRIWTAERDLQMWQALEG</sequence>
<dbReference type="PANTHER" id="PTHR42951:SF20">
    <property type="entry name" value="BETA LACTAMASE"/>
    <property type="match status" value="1"/>
</dbReference>
<dbReference type="SMART" id="SM00849">
    <property type="entry name" value="Lactamase_B"/>
    <property type="match status" value="1"/>
</dbReference>
<dbReference type="HOGENOM" id="CLU_056342_4_0_4"/>
<reference evidence="3" key="1">
    <citation type="submission" date="2006-12" db="EMBL/GenBank/DDBJ databases">
        <title>Complete sequence of chromosome 1 of Verminephrobacter eiseniae EF01-2.</title>
        <authorList>
            <person name="Copeland A."/>
            <person name="Lucas S."/>
            <person name="Lapidus A."/>
            <person name="Barry K."/>
            <person name="Detter J.C."/>
            <person name="Glavina del Rio T."/>
            <person name="Dalin E."/>
            <person name="Tice H."/>
            <person name="Pitluck S."/>
            <person name="Chertkov O."/>
            <person name="Brettin T."/>
            <person name="Bruce D."/>
            <person name="Han C."/>
            <person name="Tapia R."/>
            <person name="Gilna P."/>
            <person name="Schmutz J."/>
            <person name="Larimer F."/>
            <person name="Land M."/>
            <person name="Hauser L."/>
            <person name="Kyrpides N."/>
            <person name="Kim E."/>
            <person name="Stahl D."/>
            <person name="Richardson P."/>
        </authorList>
    </citation>
    <scope>NUCLEOTIDE SEQUENCE [LARGE SCALE GENOMIC DNA]</scope>
    <source>
        <strain evidence="3">EF01-2</strain>
    </source>
</reference>
<dbReference type="AlphaFoldDB" id="A1WRJ2"/>
<dbReference type="InterPro" id="IPR050855">
    <property type="entry name" value="NDM-1-like"/>
</dbReference>
<keyword evidence="3" id="KW-1185">Reference proteome</keyword>
<accession>A1WRJ2</accession>
<dbReference type="EMBL" id="CP000542">
    <property type="protein sequence ID" value="ABM60249.1"/>
    <property type="molecule type" value="Genomic_DNA"/>
</dbReference>
<dbReference type="Gene3D" id="3.60.15.10">
    <property type="entry name" value="Ribonuclease Z/Hydroxyacylglutathione hydrolase-like"/>
    <property type="match status" value="1"/>
</dbReference>
<dbReference type="CDD" id="cd16282">
    <property type="entry name" value="metallo-hydrolase-like_MBL-fold"/>
    <property type="match status" value="1"/>
</dbReference>
<evidence type="ECO:0000313" key="3">
    <source>
        <dbReference type="Proteomes" id="UP000000374"/>
    </source>
</evidence>
<dbReference type="Pfam" id="PF00753">
    <property type="entry name" value="Lactamase_B"/>
    <property type="match status" value="1"/>
</dbReference>
<protein>
    <submittedName>
        <fullName evidence="2">Beta-lactamase domain protein</fullName>
    </submittedName>
</protein>
<gene>
    <name evidence="2" type="ordered locus">Veis_4551</name>
</gene>
<dbReference type="PANTHER" id="PTHR42951">
    <property type="entry name" value="METALLO-BETA-LACTAMASE DOMAIN-CONTAINING"/>
    <property type="match status" value="1"/>
</dbReference>